<dbReference type="PRINTS" id="PR00131">
    <property type="entry name" value="GLHYDRLASE1"/>
</dbReference>
<feature type="non-terminal residue" evidence="4">
    <location>
        <position position="1"/>
    </location>
</feature>
<comment type="caution">
    <text evidence="4">The sequence shown here is derived from an EMBL/GenBank/DDBJ whole genome shotgun (WGS) entry which is preliminary data.</text>
</comment>
<evidence type="ECO:0000313" key="4">
    <source>
        <dbReference type="EMBL" id="KAL3348542.1"/>
    </source>
</evidence>
<evidence type="ECO:0000256" key="1">
    <source>
        <dbReference type="ARBA" id="ARBA00010838"/>
    </source>
</evidence>
<evidence type="ECO:0000256" key="2">
    <source>
        <dbReference type="PROSITE-ProRule" id="PRU10055"/>
    </source>
</evidence>
<dbReference type="InterPro" id="IPR018120">
    <property type="entry name" value="Glyco_hydro_1_AS"/>
</dbReference>
<dbReference type="InterPro" id="IPR017853">
    <property type="entry name" value="GH"/>
</dbReference>
<name>A0ABD2SY19_9SOLN</name>
<dbReference type="InterPro" id="IPR001360">
    <property type="entry name" value="Glyco_hydro_1"/>
</dbReference>
<dbReference type="Proteomes" id="UP001627284">
    <property type="component" value="Unassembled WGS sequence"/>
</dbReference>
<accession>A0ABD2SY19</accession>
<evidence type="ECO:0000256" key="3">
    <source>
        <dbReference type="RuleBase" id="RU003690"/>
    </source>
</evidence>
<dbReference type="Pfam" id="PF00232">
    <property type="entry name" value="Glyco_hydro_1"/>
    <property type="match status" value="1"/>
</dbReference>
<evidence type="ECO:0008006" key="6">
    <source>
        <dbReference type="Google" id="ProtNLM"/>
    </source>
</evidence>
<keyword evidence="5" id="KW-1185">Reference proteome</keyword>
<dbReference type="AlphaFoldDB" id="A0ABD2SY19"/>
<dbReference type="GO" id="GO:0004553">
    <property type="term" value="F:hydrolase activity, hydrolyzing O-glycosyl compounds"/>
    <property type="evidence" value="ECO:0007669"/>
    <property type="project" value="UniProtKB-ARBA"/>
</dbReference>
<reference evidence="4 5" key="1">
    <citation type="submission" date="2024-05" db="EMBL/GenBank/DDBJ databases">
        <title>De novo assembly of an allotetraploid wild potato.</title>
        <authorList>
            <person name="Hosaka A.J."/>
        </authorList>
    </citation>
    <scope>NUCLEOTIDE SEQUENCE [LARGE SCALE GENOMIC DNA]</scope>
    <source>
        <tissue evidence="4">Young leaves</tissue>
    </source>
</reference>
<gene>
    <name evidence="4" type="ORF">AABB24_021957</name>
</gene>
<dbReference type="PANTHER" id="PTHR10353">
    <property type="entry name" value="GLYCOSYL HYDROLASE"/>
    <property type="match status" value="1"/>
</dbReference>
<feature type="active site" description="Nucleophile" evidence="2">
    <location>
        <position position="99"/>
    </location>
</feature>
<dbReference type="PROSITE" id="PS00572">
    <property type="entry name" value="GLYCOSYL_HYDROL_F1_1"/>
    <property type="match status" value="1"/>
</dbReference>
<proteinExistence type="inferred from homology"/>
<organism evidence="4 5">
    <name type="scientific">Solanum stoloniferum</name>
    <dbReference type="NCBI Taxonomy" id="62892"/>
    <lineage>
        <taxon>Eukaryota</taxon>
        <taxon>Viridiplantae</taxon>
        <taxon>Streptophyta</taxon>
        <taxon>Embryophyta</taxon>
        <taxon>Tracheophyta</taxon>
        <taxon>Spermatophyta</taxon>
        <taxon>Magnoliopsida</taxon>
        <taxon>eudicotyledons</taxon>
        <taxon>Gunneridae</taxon>
        <taxon>Pentapetalae</taxon>
        <taxon>asterids</taxon>
        <taxon>lamiids</taxon>
        <taxon>Solanales</taxon>
        <taxon>Solanaceae</taxon>
        <taxon>Solanoideae</taxon>
        <taxon>Solaneae</taxon>
        <taxon>Solanum</taxon>
    </lineage>
</organism>
<dbReference type="EMBL" id="JBJKTR010000013">
    <property type="protein sequence ID" value="KAL3348542.1"/>
    <property type="molecule type" value="Genomic_DNA"/>
</dbReference>
<sequence length="192" mass="22466">VKNRLPKFTSEETEMVKNSYDFLGLNYYTSSYAANIIYPDSVNITYIEDYQVYQTGIKNGIPIGERTGSKDIFVVPEGLLELLVYTKEKYKNPIIYITENGMSDVNVTIVEGVNDLQRTDFIRQHLLAIKDAIQDGVNVKGYFIWSFLDNFEWSSGYTQRYGINYVDYNDNLKRYPKRSARWLKKFLSRYDC</sequence>
<evidence type="ECO:0000313" key="5">
    <source>
        <dbReference type="Proteomes" id="UP001627284"/>
    </source>
</evidence>
<dbReference type="SUPFAM" id="SSF51445">
    <property type="entry name" value="(Trans)glycosidases"/>
    <property type="match status" value="1"/>
</dbReference>
<dbReference type="Gene3D" id="3.20.20.80">
    <property type="entry name" value="Glycosidases"/>
    <property type="match status" value="1"/>
</dbReference>
<dbReference type="PANTHER" id="PTHR10353:SF333">
    <property type="entry name" value="BETA-GLUCOSIDASE 12-LIKE ISOFORM X1"/>
    <property type="match status" value="1"/>
</dbReference>
<protein>
    <recommendedName>
        <fullName evidence="6">Beta-glucosidase</fullName>
    </recommendedName>
</protein>
<comment type="similarity">
    <text evidence="1 3">Belongs to the glycosyl hydrolase 1 family.</text>
</comment>